<feature type="compositionally biased region" description="Basic and acidic residues" evidence="3">
    <location>
        <begin position="581"/>
        <end position="590"/>
    </location>
</feature>
<keyword evidence="6" id="KW-1185">Reference proteome</keyword>
<feature type="compositionally biased region" description="Basic and acidic residues" evidence="3">
    <location>
        <begin position="1374"/>
        <end position="1386"/>
    </location>
</feature>
<feature type="compositionally biased region" description="Basic and acidic residues" evidence="3">
    <location>
        <begin position="1329"/>
        <end position="1340"/>
    </location>
</feature>
<reference evidence="7" key="1">
    <citation type="submission" date="2025-08" db="UniProtKB">
        <authorList>
            <consortium name="RefSeq"/>
        </authorList>
    </citation>
    <scope>IDENTIFICATION</scope>
    <source>
        <tissue evidence="7">Whole sample</tissue>
    </source>
</reference>
<feature type="compositionally biased region" description="Basic and acidic residues" evidence="3">
    <location>
        <begin position="1778"/>
        <end position="1804"/>
    </location>
</feature>
<feature type="compositionally biased region" description="Basic and acidic residues" evidence="3">
    <location>
        <begin position="1419"/>
        <end position="1451"/>
    </location>
</feature>
<feature type="compositionally biased region" description="Polar residues" evidence="3">
    <location>
        <begin position="1247"/>
        <end position="1258"/>
    </location>
</feature>
<feature type="region of interest" description="Disordered" evidence="3">
    <location>
        <begin position="1167"/>
        <end position="1207"/>
    </location>
</feature>
<sequence>MDQRDQGTEAEVWPDISRSELCQHTILFYSQGPLNGHLTGERARDVFLHSRLPLTVLSKIWNLADISNDNLLNVSEFMVALHLINGVLGGRQVPKSLPDNLVVQPPEEESIEVPTVSEKEAYHRVFQKFDLSGKGLVNGEDAVEIFKASGLESEKLASVWDWSDLDRDGQLSREDWVVACHLLRHLKNGKALDGIVNPFNIVPQKVSPTSLLARKTRIEEYEKHKQRLMQLKEKRKVQILREGRRLELLKEKSQLQEQLISYLRTNNNGLLSEDDVNKITQHDKDNLEKLEEIVARLKKEHEVVRQETVQVILGEQKLQVEHRLLKNELDELSKRLGTPHTKATKDPDPFHQLYEQRKEERKKSNLSEGEEPEVHLPFNPFDTESRHHSSVSGSHLFLSPNSLNNNNTKHSAETRALLDSLHEFGASFLEAWSPNGPTEMSTTQKEGEEEEDPVFKTVEVNPNIDPWVGVNWGQDKLTTVHDMKFRDIHRKLLDLKSEVQKLNQESGGQLVFRNPSDYLARKKEKEEEEQKEKHKFPRRSKSSADKDYTAKRRSYVIDRKSDEIDAAREKRLNRRSLNLDSRTDKGKAPDRPQGTLEKTDRSVTVSPKSQPRPKSYAGEATSPPTSPTPPTSTKKSRAPPPPCSAGKDSRIPVPSGAGNPERPPRRKKSSSGEEPASPGATGADSPKTPPVDVQNNLENPDTPPQSSLTEEVFVSSVVSNDSCSPAVSSDIVAEEATSSKSVPSDLDPVSRADVNVIEPSKPSEDNVNSNYQEEIFVNHTDVKLIEILPEVAEEEDRETDTKFVTFSKRHTEILNPDTVSLCSIDSIPPDLPNSAPPPLLPKQPDTASIGEEAVVVAQEVQATETLPPPATIEEEIKKPGEKSEQDTAESSRFSDLNSKNSVIESADPVKMSVEVEGKPEEINKVTIKVDKDFEVDSDADSDLSDILNQNDSFTPGDDKTNHVPLNLMDDDEDCGEIQLMSHSQTSIQSPTSQSDSAFEDMVNSNQVSLSSTLEDVKDEVISEVTLEPVKVNPAENQPAEETSPKEEPARKDQVLVEFTPLTEGSSQSVHSSYVTEVPLTDTRTFVKKAQQFSEIVNQPPKMTIRSTSKEMSEEHLQKVDGERRAVLSMSMVKRRGITEFATTPPTDAGLTAMKGQTILGEDSMVKLKESKPADVPRSVSPDLNGERDLASPVKSKGTPINFEEKPPKVDLYSHNVVKEDGNTDTVNRESIADLSSTRKQWETLLLSSGNSDSTTPSKVTPKKSATPVKHWEVKLPYKPDPFPKTVSKEESLDSEPRKPFKMEVEDPYANESAIEREIRLANEREEMLRQEQEERMELAKRQNASKSQVNTKMFENENNNNNTEFKAMYHEMTEADRGSELQKRESLIQQEIEDQKEREQALTTKSSPVVMAQDEDNTENSKESLIAREIRLQKEREEEIAKRHSLKKEPEVPQPEPEPVKAEPASSVPEKMETPVTNSKLVTYEEAIQEPFHHGGESLIAKELREAKEREEEIRRMREKVVGGKTASPAPVSAPEPSINQTPKTPTQETVKKTWQPSPSVQTPKVSSHNASRSVRVQPIADSADEDQTDSTPVERKETPIEREIRIARERENELRRQKGLSLLPEPVKEDTPTKSSGNEEPVSYNYRNKVNTAEGTKSMRSFATSRLQNEILKQKEREHKLRDEGKILSTSEEHIGTFKYTEVAGIPKNEGPVKRNFVTRKSTSSLPLPNDSPSSSNTPSENGDVEPPKMSPQISKEEPVKYKRPTVKTGGASFSYRESRNQAESKIERELREMREREEELKKARGGTISPPTSPRDNNLSSRKAQFEQV</sequence>
<feature type="compositionally biased region" description="Polar residues" evidence="3">
    <location>
        <begin position="693"/>
        <end position="709"/>
    </location>
</feature>
<dbReference type="PANTHER" id="PTHR11216">
    <property type="entry name" value="EH DOMAIN"/>
    <property type="match status" value="1"/>
</dbReference>
<feature type="region of interest" description="Disordered" evidence="3">
    <location>
        <begin position="506"/>
        <end position="549"/>
    </location>
</feature>
<organism evidence="6 7">
    <name type="scientific">Crassostrea virginica</name>
    <name type="common">Eastern oyster</name>
    <dbReference type="NCBI Taxonomy" id="6565"/>
    <lineage>
        <taxon>Eukaryota</taxon>
        <taxon>Metazoa</taxon>
        <taxon>Spiralia</taxon>
        <taxon>Lophotrochozoa</taxon>
        <taxon>Mollusca</taxon>
        <taxon>Bivalvia</taxon>
        <taxon>Autobranchia</taxon>
        <taxon>Pteriomorphia</taxon>
        <taxon>Ostreida</taxon>
        <taxon>Ostreoidea</taxon>
        <taxon>Ostreidae</taxon>
        <taxon>Crassostrea</taxon>
    </lineage>
</organism>
<feature type="region of interest" description="Disordered" evidence="3">
    <location>
        <begin position="1506"/>
        <end position="1663"/>
    </location>
</feature>
<dbReference type="PROSITE" id="PS50031">
    <property type="entry name" value="EH"/>
    <property type="match status" value="2"/>
</dbReference>
<feature type="compositionally biased region" description="Polar residues" evidence="3">
    <location>
        <begin position="1342"/>
        <end position="1353"/>
    </location>
</feature>
<feature type="compositionally biased region" description="Basic and acidic residues" evidence="3">
    <location>
        <begin position="519"/>
        <end position="532"/>
    </location>
</feature>
<feature type="compositionally biased region" description="Basic and acidic residues" evidence="3">
    <location>
        <begin position="1286"/>
        <end position="1304"/>
    </location>
</feature>
<feature type="domain" description="EH" evidence="4">
    <location>
        <begin position="118"/>
        <end position="212"/>
    </location>
</feature>
<feature type="coiled-coil region" evidence="2">
    <location>
        <begin position="280"/>
        <end position="335"/>
    </location>
</feature>
<feature type="region of interest" description="Disordered" evidence="3">
    <location>
        <begin position="940"/>
        <end position="969"/>
    </location>
</feature>
<evidence type="ECO:0000259" key="4">
    <source>
        <dbReference type="PROSITE" id="PS50031"/>
    </source>
</evidence>
<feature type="compositionally biased region" description="Polar residues" evidence="3">
    <location>
        <begin position="1539"/>
        <end position="1575"/>
    </location>
</feature>
<dbReference type="OrthoDB" id="524326at2759"/>
<dbReference type="InterPro" id="IPR011992">
    <property type="entry name" value="EF-hand-dom_pair"/>
</dbReference>
<dbReference type="GO" id="GO:0016197">
    <property type="term" value="P:endosomal transport"/>
    <property type="evidence" value="ECO:0007669"/>
    <property type="project" value="TreeGrafter"/>
</dbReference>
<feature type="region of interest" description="Disordered" evidence="3">
    <location>
        <begin position="575"/>
        <end position="769"/>
    </location>
</feature>
<dbReference type="CDD" id="cd00052">
    <property type="entry name" value="EH"/>
    <property type="match status" value="2"/>
</dbReference>
<proteinExistence type="predicted"/>
<feature type="region of interest" description="Disordered" evidence="3">
    <location>
        <begin position="861"/>
        <end position="905"/>
    </location>
</feature>
<feature type="compositionally biased region" description="Low complexity" evidence="3">
    <location>
        <begin position="1527"/>
        <end position="1538"/>
    </location>
</feature>
<feature type="compositionally biased region" description="Polar residues" evidence="3">
    <location>
        <begin position="888"/>
        <end position="903"/>
    </location>
</feature>
<dbReference type="GO" id="GO:0005737">
    <property type="term" value="C:cytoplasm"/>
    <property type="evidence" value="ECO:0007669"/>
    <property type="project" value="TreeGrafter"/>
</dbReference>
<dbReference type="SMART" id="SM00027">
    <property type="entry name" value="EH"/>
    <property type="match status" value="2"/>
</dbReference>
<dbReference type="InterPro" id="IPR002048">
    <property type="entry name" value="EF_hand_dom"/>
</dbReference>
<feature type="domain" description="EH" evidence="4">
    <location>
        <begin position="20"/>
        <end position="108"/>
    </location>
</feature>
<feature type="region of interest" description="Disordered" evidence="3">
    <location>
        <begin position="357"/>
        <end position="404"/>
    </location>
</feature>
<dbReference type="SMART" id="SM00054">
    <property type="entry name" value="EFh"/>
    <property type="match status" value="3"/>
</dbReference>
<feature type="compositionally biased region" description="Polar residues" evidence="3">
    <location>
        <begin position="435"/>
        <end position="444"/>
    </location>
</feature>
<gene>
    <name evidence="7" type="primary">LOC111118850</name>
</gene>
<evidence type="ECO:0000256" key="1">
    <source>
        <dbReference type="ARBA" id="ARBA00022837"/>
    </source>
</evidence>
<dbReference type="GeneID" id="111118850"/>
<keyword evidence="1" id="KW-0106">Calcium</keyword>
<feature type="compositionally biased region" description="Polar residues" evidence="3">
    <location>
        <begin position="1646"/>
        <end position="1663"/>
    </location>
</feature>
<evidence type="ECO:0000256" key="2">
    <source>
        <dbReference type="SAM" id="Coils"/>
    </source>
</evidence>
<feature type="region of interest" description="Disordered" evidence="3">
    <location>
        <begin position="1374"/>
        <end position="1474"/>
    </location>
</feature>
<dbReference type="SUPFAM" id="SSF47473">
    <property type="entry name" value="EF-hand"/>
    <property type="match status" value="2"/>
</dbReference>
<dbReference type="GO" id="GO:0005509">
    <property type="term" value="F:calcium ion binding"/>
    <property type="evidence" value="ECO:0007669"/>
    <property type="project" value="InterPro"/>
</dbReference>
<dbReference type="PROSITE" id="PS00018">
    <property type="entry name" value="EF_HAND_1"/>
    <property type="match status" value="2"/>
</dbReference>
<dbReference type="RefSeq" id="XP_022314242.1">
    <property type="nucleotide sequence ID" value="XM_022458534.1"/>
</dbReference>
<feature type="region of interest" description="Disordered" evidence="3">
    <location>
        <begin position="825"/>
        <end position="845"/>
    </location>
</feature>
<dbReference type="PROSITE" id="PS50222">
    <property type="entry name" value="EF_HAND_2"/>
    <property type="match status" value="1"/>
</dbReference>
<feature type="compositionally biased region" description="Low complexity" evidence="3">
    <location>
        <begin position="1723"/>
        <end position="1741"/>
    </location>
</feature>
<feature type="compositionally biased region" description="Basic and acidic residues" evidence="3">
    <location>
        <begin position="1593"/>
        <end position="1617"/>
    </location>
</feature>
<feature type="region of interest" description="Disordered" evidence="3">
    <location>
        <begin position="1705"/>
        <end position="1831"/>
    </location>
</feature>
<feature type="region of interest" description="Disordered" evidence="3">
    <location>
        <begin position="1027"/>
        <end position="1054"/>
    </location>
</feature>
<dbReference type="GO" id="GO:0006897">
    <property type="term" value="P:endocytosis"/>
    <property type="evidence" value="ECO:0007669"/>
    <property type="project" value="TreeGrafter"/>
</dbReference>
<feature type="compositionally biased region" description="Low complexity" evidence="3">
    <location>
        <begin position="394"/>
        <end position="404"/>
    </location>
</feature>
<dbReference type="Gene3D" id="1.10.238.10">
    <property type="entry name" value="EF-hand"/>
    <property type="match status" value="2"/>
</dbReference>
<feature type="region of interest" description="Disordered" evidence="3">
    <location>
        <begin position="430"/>
        <end position="452"/>
    </location>
</feature>
<evidence type="ECO:0000313" key="7">
    <source>
        <dbReference type="RefSeq" id="XP_022314242.1"/>
    </source>
</evidence>
<feature type="compositionally biased region" description="Basic and acidic residues" evidence="3">
    <location>
        <begin position="874"/>
        <end position="885"/>
    </location>
</feature>
<dbReference type="GO" id="GO:0005886">
    <property type="term" value="C:plasma membrane"/>
    <property type="evidence" value="ECO:0007669"/>
    <property type="project" value="TreeGrafter"/>
</dbReference>
<dbReference type="KEGG" id="cvn:111118850"/>
<feature type="compositionally biased region" description="Pro residues" evidence="3">
    <location>
        <begin position="829"/>
        <end position="841"/>
    </location>
</feature>
<evidence type="ECO:0000259" key="5">
    <source>
        <dbReference type="PROSITE" id="PS50222"/>
    </source>
</evidence>
<name>A0A8B8CEN5_CRAVI</name>
<feature type="compositionally biased region" description="Basic and acidic residues" evidence="3">
    <location>
        <begin position="1506"/>
        <end position="1522"/>
    </location>
</feature>
<dbReference type="InterPro" id="IPR018247">
    <property type="entry name" value="EF_Hand_1_Ca_BS"/>
</dbReference>
<feature type="region of interest" description="Disordered" evidence="3">
    <location>
        <begin position="1329"/>
        <end position="1362"/>
    </location>
</feature>
<feature type="compositionally biased region" description="Polar residues" evidence="3">
    <location>
        <begin position="1816"/>
        <end position="1831"/>
    </location>
</feature>
<dbReference type="InterPro" id="IPR000261">
    <property type="entry name" value="EH_dom"/>
</dbReference>
<feature type="region of interest" description="Disordered" evidence="3">
    <location>
        <begin position="1247"/>
        <end position="1309"/>
    </location>
</feature>
<keyword evidence="2" id="KW-0175">Coiled coil</keyword>
<protein>
    <submittedName>
        <fullName evidence="7">Titin homolog isoform X1</fullName>
    </submittedName>
</protein>
<feature type="domain" description="EF-hand" evidence="5">
    <location>
        <begin position="117"/>
        <end position="152"/>
    </location>
</feature>
<accession>A0A8B8CEN5</accession>
<dbReference type="Proteomes" id="UP000694844">
    <property type="component" value="Chromosome 2"/>
</dbReference>
<dbReference type="Pfam" id="PF12763">
    <property type="entry name" value="EH"/>
    <property type="match status" value="2"/>
</dbReference>
<feature type="compositionally biased region" description="Basic and acidic residues" evidence="3">
    <location>
        <begin position="1042"/>
        <end position="1054"/>
    </location>
</feature>
<feature type="compositionally biased region" description="Polar residues" evidence="3">
    <location>
        <begin position="716"/>
        <end position="727"/>
    </location>
</feature>
<evidence type="ECO:0000313" key="6">
    <source>
        <dbReference type="Proteomes" id="UP000694844"/>
    </source>
</evidence>
<evidence type="ECO:0000256" key="3">
    <source>
        <dbReference type="SAM" id="MobiDB-lite"/>
    </source>
</evidence>